<evidence type="ECO:0000313" key="10">
    <source>
        <dbReference type="EMBL" id="AGC26640.1"/>
    </source>
</evidence>
<evidence type="ECO:0000256" key="9">
    <source>
        <dbReference type="HAMAP-Rule" id="MF_01308"/>
    </source>
</evidence>
<evidence type="ECO:0000256" key="1">
    <source>
        <dbReference type="ARBA" id="ARBA00004141"/>
    </source>
</evidence>
<comment type="subcellular location">
    <subcellularLocation>
        <location evidence="1">Membrane</location>
        <topology evidence="1">Multi-pass membrane protein</topology>
    </subcellularLocation>
    <subcellularLocation>
        <location evidence="9">Plastid</location>
        <location evidence="9">Chloroplast inner membrane</location>
        <topology evidence="9">Multi-pass membrane protein</topology>
    </subcellularLocation>
</comment>
<organism evidence="10">
    <name type="scientific">Equisetum hyemale</name>
    <name type="common">Dutch rush</name>
    <name type="synonym">Scouring-rush horsetail</name>
    <dbReference type="NCBI Taxonomy" id="3262"/>
    <lineage>
        <taxon>Eukaryota</taxon>
        <taxon>Viridiplantae</taxon>
        <taxon>Streptophyta</taxon>
        <taxon>Embryophyta</taxon>
        <taxon>Tracheophyta</taxon>
        <taxon>Polypodiopsida</taxon>
        <taxon>Equisetidae</taxon>
        <taxon>Equisetales</taxon>
        <taxon>Equisetaceae</taxon>
        <taxon>Equisetum</taxon>
    </lineage>
</organism>
<keyword evidence="7 9" id="KW-0472">Membrane</keyword>
<proteinExistence type="inferred from homology"/>
<feature type="transmembrane region" description="Helical" evidence="9">
    <location>
        <begin position="352"/>
        <end position="373"/>
    </location>
</feature>
<dbReference type="GeneID" id="14469289"/>
<keyword evidence="9" id="KW-0050">Antiport</keyword>
<keyword evidence="5 9" id="KW-1133">Transmembrane helix</keyword>
<reference evidence="10" key="1">
    <citation type="journal article" date="2013" name="BMC Evol. Biol.">
        <title>Complete plastid genomes from Ophioglossum californicum, Psilotum nudum, and Equisetum hyemale reveal an ancestral land plant genome structure and resolve the position of Equisetales among monilophytes.</title>
        <authorList>
            <person name="Grewe F."/>
            <person name="Guo W."/>
            <person name="Gubbels E.A."/>
            <person name="Hansen A.K."/>
            <person name="Mower J.P."/>
        </authorList>
    </citation>
    <scope>NUCLEOTIDE SEQUENCE</scope>
</reference>
<keyword evidence="2 9" id="KW-0813">Transport</keyword>
<keyword evidence="3 9" id="KW-0812">Transmembrane</keyword>
<gene>
    <name evidence="9 10" type="primary">cemA</name>
</gene>
<evidence type="ECO:0000256" key="7">
    <source>
        <dbReference type="ARBA" id="ARBA00023136"/>
    </source>
</evidence>
<evidence type="ECO:0000256" key="6">
    <source>
        <dbReference type="ARBA" id="ARBA00023065"/>
    </source>
</evidence>
<dbReference type="GO" id="GO:0015297">
    <property type="term" value="F:antiporter activity"/>
    <property type="evidence" value="ECO:0007669"/>
    <property type="project" value="UniProtKB-KW"/>
</dbReference>
<dbReference type="HAMAP" id="MF_01308">
    <property type="entry name" value="CemA_PxcA"/>
    <property type="match status" value="1"/>
</dbReference>
<dbReference type="InterPro" id="IPR004282">
    <property type="entry name" value="CemA"/>
</dbReference>
<comment type="function">
    <text evidence="9">Contributes to K(+)/H(+) antiport activity by supporting proton efflux to control proton extrusion and homeostasis in chloroplasts in a light-dependent manner to modulate photosynthesis. Prevents excessive induction of non-photochemical quenching (NPQ) under continuous-light conditions. Indirectly promotes efficient inorganic carbon uptake into chloroplasts.</text>
</comment>
<sequence length="475" mass="56631">MKLDWWKPFDWFYEIPVRSLERAYMTGKYMRELEKFFLSYRAKKISSRYQWKIFILCMNMEFNYCIFSIYWSLLECKLSIIIATFWYRAKRKLFKILFTFSFSRNNTKKAWILTNSLSNKKTISEKKENRKKDSFSANSTNRFRDDCFFSSRMKIALKLKKIRQMNQQLSSIESILIALEQNRTFYFSDNFEKFFFLLKPNDYFGPTITAYESISLVPRSILRTLSRFQLELAGKSSSLVLDEFWLAKYQASASLQYLGCLIILPYTTSYFLEKWLLKPSITTWWNTAQLSIFFNKVQEEKALERLQNVEEFIWLNRLLRDPITEESKNFDTEVYEQTINLVKIYNDDCIGIILHLATDIIRLITIIVLFFVGRKQLAILNSWLQELFYSLSDTMKAFFIILLTDLCIGFHSPHGWEIVISSFLEYLGFSQNTYIISCFVSTFPVILDTVSKYWIFRHLNRISPSIVATYHSMNE</sequence>
<keyword evidence="10" id="KW-0934">Plastid</keyword>
<keyword evidence="9" id="KW-0633">Potassium transport</keyword>
<dbReference type="RefSeq" id="YP_007374727.1">
    <property type="nucleotide sequence ID" value="NC_020146.1"/>
</dbReference>
<evidence type="ECO:0000256" key="4">
    <source>
        <dbReference type="ARBA" id="ARBA00022781"/>
    </source>
</evidence>
<comment type="similarity">
    <text evidence="8 9">Belongs to the CemA family.</text>
</comment>
<keyword evidence="9" id="KW-1001">Plastid inner membrane</keyword>
<evidence type="ECO:0000256" key="2">
    <source>
        <dbReference type="ARBA" id="ARBA00022448"/>
    </source>
</evidence>
<name>M9PJU4_EQUHY</name>
<keyword evidence="4 9" id="KW-0375">Hydrogen ion transport</keyword>
<dbReference type="GO" id="GO:0009706">
    <property type="term" value="C:chloroplast inner membrane"/>
    <property type="evidence" value="ECO:0007669"/>
    <property type="project" value="UniProtKB-SubCell"/>
</dbReference>
<keyword evidence="6 9" id="KW-0406">Ion transport</keyword>
<accession>M9PJU4</accession>
<evidence type="ECO:0000256" key="8">
    <source>
        <dbReference type="ARBA" id="ARBA00043980"/>
    </source>
</evidence>
<keyword evidence="9" id="KW-0630">Potassium</keyword>
<dbReference type="AlphaFoldDB" id="M9PJU4"/>
<feature type="transmembrane region" description="Helical" evidence="9">
    <location>
        <begin position="394"/>
        <end position="414"/>
    </location>
</feature>
<dbReference type="PANTHER" id="PTHR33650">
    <property type="entry name" value="CHLOROPLAST ENVELOPE MEMBRANE PROTEIN-RELATED"/>
    <property type="match status" value="1"/>
</dbReference>
<dbReference type="Pfam" id="PF03040">
    <property type="entry name" value="CemA"/>
    <property type="match status" value="1"/>
</dbReference>
<protein>
    <recommendedName>
        <fullName evidence="9">Potassium/proton antiporter CemA</fullName>
    </recommendedName>
    <alternativeName>
        <fullName evidence="9">Chloroplast envelope membrane protein A</fullName>
        <shortName evidence="9">CemA</shortName>
    </alternativeName>
</protein>
<dbReference type="GO" id="GO:0015078">
    <property type="term" value="F:proton transmembrane transporter activity"/>
    <property type="evidence" value="ECO:0007669"/>
    <property type="project" value="UniProtKB-UniRule"/>
</dbReference>
<keyword evidence="10" id="KW-0150">Chloroplast</keyword>
<evidence type="ECO:0000256" key="3">
    <source>
        <dbReference type="ARBA" id="ARBA00022692"/>
    </source>
</evidence>
<dbReference type="GO" id="GO:0006813">
    <property type="term" value="P:potassium ion transport"/>
    <property type="evidence" value="ECO:0007669"/>
    <property type="project" value="UniProtKB-UniRule"/>
</dbReference>
<dbReference type="PANTHER" id="PTHR33650:SF2">
    <property type="entry name" value="CHLOROPLAST ENVELOPE MEMBRANE PROTEIN"/>
    <property type="match status" value="1"/>
</dbReference>
<geneLocation type="chloroplast" evidence="10"/>
<comment type="catalytic activity">
    <reaction evidence="9">
        <text>K(+)(in) + H(+)(out) = K(+)(out) + H(+)(in)</text>
        <dbReference type="Rhea" id="RHEA:29467"/>
        <dbReference type="ChEBI" id="CHEBI:15378"/>
        <dbReference type="ChEBI" id="CHEBI:29103"/>
    </reaction>
</comment>
<dbReference type="EMBL" id="KC117177">
    <property type="protein sequence ID" value="AGC26640.1"/>
    <property type="molecule type" value="Genomic_DNA"/>
</dbReference>
<evidence type="ECO:0000256" key="5">
    <source>
        <dbReference type="ARBA" id="ARBA00022989"/>
    </source>
</evidence>
<feature type="transmembrane region" description="Helical" evidence="9">
    <location>
        <begin position="434"/>
        <end position="455"/>
    </location>
</feature>